<evidence type="ECO:0000313" key="5">
    <source>
        <dbReference type="Proteomes" id="UP000248889"/>
    </source>
</evidence>
<dbReference type="InterPro" id="IPR036736">
    <property type="entry name" value="ACP-like_sf"/>
</dbReference>
<dbReference type="EMBL" id="QKYN01000043">
    <property type="protein sequence ID" value="RAG85338.1"/>
    <property type="molecule type" value="Genomic_DNA"/>
</dbReference>
<dbReference type="OrthoDB" id="4564178at2"/>
<dbReference type="AlphaFoldDB" id="A0A2X0JCM5"/>
<dbReference type="PROSITE" id="PS00012">
    <property type="entry name" value="PHOSPHOPANTETHEINE"/>
    <property type="match status" value="1"/>
</dbReference>
<sequence>MNDTDTAISRVRAIVAEILALGEDEIDDHADLFEDYQADSLNLIEIVAQVEKQFKVVLPLDELPGARTIAALDALLAAQTT</sequence>
<evidence type="ECO:0000256" key="1">
    <source>
        <dbReference type="ARBA" id="ARBA00022450"/>
    </source>
</evidence>
<dbReference type="Proteomes" id="UP000248889">
    <property type="component" value="Unassembled WGS sequence"/>
</dbReference>
<evidence type="ECO:0000313" key="4">
    <source>
        <dbReference type="EMBL" id="RAG85338.1"/>
    </source>
</evidence>
<keyword evidence="2" id="KW-0597">Phosphoprotein</keyword>
<protein>
    <submittedName>
        <fullName evidence="4">Acyl carrier protein</fullName>
    </submittedName>
</protein>
<reference evidence="4 5" key="1">
    <citation type="submission" date="2018-06" db="EMBL/GenBank/DDBJ databases">
        <title>Streptacidiphilus pinicola sp. nov., isolated from pine grove soil.</title>
        <authorList>
            <person name="Roh S.G."/>
            <person name="Park S."/>
            <person name="Kim M.-K."/>
            <person name="Yun B.-R."/>
            <person name="Park J."/>
            <person name="Kim M.J."/>
            <person name="Kim Y.S."/>
            <person name="Kim S.B."/>
        </authorList>
    </citation>
    <scope>NUCLEOTIDE SEQUENCE [LARGE SCALE GENOMIC DNA]</scope>
    <source>
        <strain evidence="4 5">MMS16-CNU450</strain>
    </source>
</reference>
<comment type="caution">
    <text evidence="4">The sequence shown here is derived from an EMBL/GenBank/DDBJ whole genome shotgun (WGS) entry which is preliminary data.</text>
</comment>
<dbReference type="Gene3D" id="1.10.1200.10">
    <property type="entry name" value="ACP-like"/>
    <property type="match status" value="1"/>
</dbReference>
<feature type="domain" description="Carrier" evidence="3">
    <location>
        <begin position="5"/>
        <end position="80"/>
    </location>
</feature>
<dbReference type="PROSITE" id="PS50075">
    <property type="entry name" value="CARRIER"/>
    <property type="match status" value="1"/>
</dbReference>
<keyword evidence="5" id="KW-1185">Reference proteome</keyword>
<evidence type="ECO:0000259" key="3">
    <source>
        <dbReference type="PROSITE" id="PS50075"/>
    </source>
</evidence>
<organism evidence="4 5">
    <name type="scientific">Streptacidiphilus pinicola</name>
    <dbReference type="NCBI Taxonomy" id="2219663"/>
    <lineage>
        <taxon>Bacteria</taxon>
        <taxon>Bacillati</taxon>
        <taxon>Actinomycetota</taxon>
        <taxon>Actinomycetes</taxon>
        <taxon>Kitasatosporales</taxon>
        <taxon>Streptomycetaceae</taxon>
        <taxon>Streptacidiphilus</taxon>
    </lineage>
</organism>
<evidence type="ECO:0000256" key="2">
    <source>
        <dbReference type="ARBA" id="ARBA00022553"/>
    </source>
</evidence>
<dbReference type="SUPFAM" id="SSF47336">
    <property type="entry name" value="ACP-like"/>
    <property type="match status" value="1"/>
</dbReference>
<dbReference type="InterPro" id="IPR009081">
    <property type="entry name" value="PP-bd_ACP"/>
</dbReference>
<dbReference type="InterPro" id="IPR006162">
    <property type="entry name" value="Ppantetheine_attach_site"/>
</dbReference>
<proteinExistence type="predicted"/>
<dbReference type="RefSeq" id="WP_111500999.1">
    <property type="nucleotide sequence ID" value="NZ_QKYN01000043.1"/>
</dbReference>
<gene>
    <name evidence="4" type="ORF">DN069_12435</name>
</gene>
<dbReference type="Pfam" id="PF00550">
    <property type="entry name" value="PP-binding"/>
    <property type="match status" value="1"/>
</dbReference>
<keyword evidence="1" id="KW-0596">Phosphopantetheine</keyword>
<accession>A0A2X0JCM5</accession>
<name>A0A2X0JCM5_9ACTN</name>